<dbReference type="InterPro" id="IPR036779">
    <property type="entry name" value="LysM_dom_sf"/>
</dbReference>
<evidence type="ECO:0000313" key="3">
    <source>
        <dbReference type="EMBL" id="PPE67553.1"/>
    </source>
</evidence>
<gene>
    <name evidence="3" type="ORF">C1704_05220</name>
</gene>
<feature type="domain" description="LysM" evidence="2">
    <location>
        <begin position="7"/>
        <end position="62"/>
    </location>
</feature>
<name>A0A2S5SXQ2_9BURK</name>
<dbReference type="PROSITE" id="PS51782">
    <property type="entry name" value="LYSM"/>
    <property type="match status" value="1"/>
</dbReference>
<accession>A0A2S5SXQ2</accession>
<protein>
    <submittedName>
        <fullName evidence="3">Glycine zipper family protein</fullName>
    </submittedName>
</protein>
<evidence type="ECO:0000259" key="2">
    <source>
        <dbReference type="PROSITE" id="PS51782"/>
    </source>
</evidence>
<dbReference type="Gene3D" id="3.10.350.10">
    <property type="entry name" value="LysM domain"/>
    <property type="match status" value="1"/>
</dbReference>
<dbReference type="InterPro" id="IPR018392">
    <property type="entry name" value="LysM"/>
</dbReference>
<keyword evidence="1" id="KW-0472">Membrane</keyword>
<comment type="caution">
    <text evidence="3">The sequence shown here is derived from an EMBL/GenBank/DDBJ whole genome shotgun (WGS) entry which is preliminary data.</text>
</comment>
<dbReference type="OrthoDB" id="370541at2"/>
<feature type="transmembrane region" description="Helical" evidence="1">
    <location>
        <begin position="206"/>
        <end position="227"/>
    </location>
</feature>
<dbReference type="RefSeq" id="WP_104301648.1">
    <property type="nucleotide sequence ID" value="NZ_PSNX01000003.1"/>
</dbReference>
<keyword evidence="4" id="KW-1185">Reference proteome</keyword>
<feature type="transmembrane region" description="Helical" evidence="1">
    <location>
        <begin position="239"/>
        <end position="261"/>
    </location>
</feature>
<keyword evidence="1" id="KW-1133">Transmembrane helix</keyword>
<proteinExistence type="predicted"/>
<dbReference type="EMBL" id="PSNX01000003">
    <property type="protein sequence ID" value="PPE67553.1"/>
    <property type="molecule type" value="Genomic_DNA"/>
</dbReference>
<dbReference type="Proteomes" id="UP000238605">
    <property type="component" value="Unassembled WGS sequence"/>
</dbReference>
<evidence type="ECO:0000256" key="1">
    <source>
        <dbReference type="SAM" id="Phobius"/>
    </source>
</evidence>
<reference evidence="3 4" key="1">
    <citation type="submission" date="2018-02" db="EMBL/GenBank/DDBJ databases">
        <title>Reclassifiation of [Polyangium] brachysporum DSM 7029 as Guopingzhaonella breviflexa gen. nov., sp. nov., a member of the family Comamonadaceae.</title>
        <authorList>
            <person name="Tang B."/>
        </authorList>
    </citation>
    <scope>NUCLEOTIDE SEQUENCE [LARGE SCALE GENOMIC DNA]</scope>
    <source>
        <strain evidence="3 4">BCRC 80649</strain>
    </source>
</reference>
<keyword evidence="1" id="KW-0812">Transmembrane</keyword>
<evidence type="ECO:0000313" key="4">
    <source>
        <dbReference type="Proteomes" id="UP000238605"/>
    </source>
</evidence>
<organism evidence="3 4">
    <name type="scientific">Caldimonas caldifontis</name>
    <dbReference type="NCBI Taxonomy" id="1452508"/>
    <lineage>
        <taxon>Bacteria</taxon>
        <taxon>Pseudomonadati</taxon>
        <taxon>Pseudomonadota</taxon>
        <taxon>Betaproteobacteria</taxon>
        <taxon>Burkholderiales</taxon>
        <taxon>Sphaerotilaceae</taxon>
        <taxon>Caldimonas</taxon>
    </lineage>
</organism>
<dbReference type="AlphaFoldDB" id="A0A2S5SXQ2"/>
<dbReference type="CDD" id="cd00118">
    <property type="entry name" value="LysM"/>
    <property type="match status" value="1"/>
</dbReference>
<sequence length="313" mass="33240">MTPPLYYEYAVQPGETITTIIHKLYGWSPPTRRYGEILDAIKALNPEVPNLHNLWPGTVLRVSDRAPAVAAPPGPLFLSASPDPAERRQMWAMAWAQRSGLLLAPGAVAMGTAANLLSEGNLTLLRQVGDEYAAYKASGGRITKGQYDHRRRVLVRQFADNVGPMEKLLFGGATTQEEIRIARAGGVPYDANIQRQVGRLRQLGKAAGAGGILLGGVGVTAACYQIAHTVSQKEKNEIFVEAMTSTLVGAGTGAAISLFLLSNPVGWGMALLLATGSAAATWQAGKWAAQVYDTSGSTVDLVSGLGIDRLCRS</sequence>